<dbReference type="OrthoDB" id="3358017at2759"/>
<keyword evidence="4 6" id="KW-0472">Membrane</keyword>
<dbReference type="InterPro" id="IPR007568">
    <property type="entry name" value="RTA1"/>
</dbReference>
<keyword evidence="3 6" id="KW-1133">Transmembrane helix</keyword>
<feature type="region of interest" description="Disordered" evidence="5">
    <location>
        <begin position="285"/>
        <end position="312"/>
    </location>
</feature>
<feature type="transmembrane region" description="Helical" evidence="6">
    <location>
        <begin position="203"/>
        <end position="223"/>
    </location>
</feature>
<evidence type="ECO:0000256" key="1">
    <source>
        <dbReference type="ARBA" id="ARBA00004141"/>
    </source>
</evidence>
<protein>
    <recommendedName>
        <fullName evidence="9">RTM1 protein</fullName>
    </recommendedName>
</protein>
<keyword evidence="8" id="KW-1185">Reference proteome</keyword>
<feature type="transmembrane region" description="Helical" evidence="6">
    <location>
        <begin position="45"/>
        <end position="68"/>
    </location>
</feature>
<comment type="caution">
    <text evidence="7">The sequence shown here is derived from an EMBL/GenBank/DDBJ whole genome shotgun (WGS) entry which is preliminary data.</text>
</comment>
<evidence type="ECO:0008006" key="9">
    <source>
        <dbReference type="Google" id="ProtNLM"/>
    </source>
</evidence>
<feature type="transmembrane region" description="Helical" evidence="6">
    <location>
        <begin position="121"/>
        <end position="139"/>
    </location>
</feature>
<evidence type="ECO:0000313" key="8">
    <source>
        <dbReference type="Proteomes" id="UP000622797"/>
    </source>
</evidence>
<reference evidence="7" key="1">
    <citation type="journal article" date="2020" name="BMC Genomics">
        <title>Correction to: Identification and distribution of gene clusters required for synthesis of sphingolipid metabolism inhibitors in diverse species of the filamentous fungus Fusarium.</title>
        <authorList>
            <person name="Kim H.S."/>
            <person name="Lohmar J.M."/>
            <person name="Busman M."/>
            <person name="Brown D.W."/>
            <person name="Naumann T.A."/>
            <person name="Divon H.H."/>
            <person name="Lysoe E."/>
            <person name="Uhlig S."/>
            <person name="Proctor R.H."/>
        </authorList>
    </citation>
    <scope>NUCLEOTIDE SEQUENCE</scope>
    <source>
        <strain evidence="7">NRRL 20472</strain>
    </source>
</reference>
<evidence type="ECO:0000256" key="2">
    <source>
        <dbReference type="ARBA" id="ARBA00022692"/>
    </source>
</evidence>
<comment type="subcellular location">
    <subcellularLocation>
        <location evidence="1">Membrane</location>
        <topology evidence="1">Multi-pass membrane protein</topology>
    </subcellularLocation>
</comment>
<dbReference type="PANTHER" id="PTHR31465:SF35">
    <property type="entry name" value="RTA1 DOMAIN PROTEIN-RELATED"/>
    <property type="match status" value="1"/>
</dbReference>
<dbReference type="GO" id="GO:0016020">
    <property type="term" value="C:membrane"/>
    <property type="evidence" value="ECO:0007669"/>
    <property type="project" value="UniProtKB-SubCell"/>
</dbReference>
<evidence type="ECO:0000256" key="4">
    <source>
        <dbReference type="ARBA" id="ARBA00023136"/>
    </source>
</evidence>
<dbReference type="Proteomes" id="UP000622797">
    <property type="component" value="Unassembled WGS sequence"/>
</dbReference>
<name>A0A8H4U3A7_9HYPO</name>
<keyword evidence="2 6" id="KW-0812">Transmembrane</keyword>
<dbReference type="AlphaFoldDB" id="A0A8H4U3A7"/>
<evidence type="ECO:0000256" key="5">
    <source>
        <dbReference type="SAM" id="MobiDB-lite"/>
    </source>
</evidence>
<feature type="transmembrane region" description="Helical" evidence="6">
    <location>
        <begin position="20"/>
        <end position="38"/>
    </location>
</feature>
<accession>A0A8H4U3A7</accession>
<sequence length="312" mass="34833">MAGSDTPTAYVFYNYNPSLVAAVIFIVVFGISSLLHIYQLARARTWYFIPFVIGCLFETVGYIGRALSANEAPDFTKNPYIIQSILLLLAPALLAASIYMVLGRLIRLLDAGDLSIISPRWLTKVFVTGDVLSFLAQSAGGGMLATAKDKDAVKRGENIIVGGLGIQIIFFGFFMIVTLIFHLRISKKPTQKSLEITTPWKKLLFVLYAASLFILVRSVFRVAEYIMGKDSELQSKEFWIHIFDALLMALTVMSLNWFHPSRVINQAWDRKRIVSSDGYAMESQVYEGGQSRSDGGPPERYSLSPARPKYDS</sequence>
<evidence type="ECO:0000313" key="7">
    <source>
        <dbReference type="EMBL" id="KAF4968709.1"/>
    </source>
</evidence>
<reference evidence="7" key="2">
    <citation type="submission" date="2020-05" db="EMBL/GenBank/DDBJ databases">
        <authorList>
            <person name="Kim H.-S."/>
            <person name="Proctor R.H."/>
            <person name="Brown D.W."/>
        </authorList>
    </citation>
    <scope>NUCLEOTIDE SEQUENCE</scope>
    <source>
        <strain evidence="7">NRRL 20472</strain>
    </source>
</reference>
<proteinExistence type="predicted"/>
<dbReference type="EMBL" id="JABEXW010000189">
    <property type="protein sequence ID" value="KAF4968709.1"/>
    <property type="molecule type" value="Genomic_DNA"/>
</dbReference>
<feature type="transmembrane region" description="Helical" evidence="6">
    <location>
        <begin position="238"/>
        <end position="258"/>
    </location>
</feature>
<feature type="transmembrane region" description="Helical" evidence="6">
    <location>
        <begin position="80"/>
        <end position="101"/>
    </location>
</feature>
<evidence type="ECO:0000256" key="3">
    <source>
        <dbReference type="ARBA" id="ARBA00022989"/>
    </source>
</evidence>
<gene>
    <name evidence="7" type="ORF">FSARC_3926</name>
</gene>
<dbReference type="Pfam" id="PF04479">
    <property type="entry name" value="RTA1"/>
    <property type="match status" value="1"/>
</dbReference>
<organism evidence="7 8">
    <name type="scientific">Fusarium sarcochroum</name>
    <dbReference type="NCBI Taxonomy" id="1208366"/>
    <lineage>
        <taxon>Eukaryota</taxon>
        <taxon>Fungi</taxon>
        <taxon>Dikarya</taxon>
        <taxon>Ascomycota</taxon>
        <taxon>Pezizomycotina</taxon>
        <taxon>Sordariomycetes</taxon>
        <taxon>Hypocreomycetidae</taxon>
        <taxon>Hypocreales</taxon>
        <taxon>Nectriaceae</taxon>
        <taxon>Fusarium</taxon>
        <taxon>Fusarium lateritium species complex</taxon>
    </lineage>
</organism>
<evidence type="ECO:0000256" key="6">
    <source>
        <dbReference type="SAM" id="Phobius"/>
    </source>
</evidence>
<dbReference type="PANTHER" id="PTHR31465">
    <property type="entry name" value="PROTEIN RTA1-RELATED"/>
    <property type="match status" value="1"/>
</dbReference>
<feature type="transmembrane region" description="Helical" evidence="6">
    <location>
        <begin position="159"/>
        <end position="183"/>
    </location>
</feature>